<dbReference type="GO" id="GO:0005829">
    <property type="term" value="C:cytosol"/>
    <property type="evidence" value="ECO:0007669"/>
    <property type="project" value="Ensembl"/>
</dbReference>
<evidence type="ECO:0000256" key="5">
    <source>
        <dbReference type="ARBA" id="ARBA00023118"/>
    </source>
</evidence>
<feature type="region of interest" description="Disordered" evidence="8">
    <location>
        <begin position="1"/>
        <end position="51"/>
    </location>
</feature>
<dbReference type="FunFam" id="1.25.40.10:FF:000036">
    <property type="entry name" value="interferon-induced protein with tetratricopeptide repeats 5"/>
    <property type="match status" value="1"/>
</dbReference>
<feature type="compositionally biased region" description="Basic and acidic residues" evidence="8">
    <location>
        <begin position="7"/>
        <end position="24"/>
    </location>
</feature>
<accession>A0A452U810</accession>
<gene>
    <name evidence="9" type="primary">IFIT3</name>
</gene>
<keyword evidence="3 7" id="KW-0802">TPR repeat</keyword>
<dbReference type="InterPro" id="IPR019734">
    <property type="entry name" value="TPR_rpt"/>
</dbReference>
<evidence type="ECO:0000256" key="6">
    <source>
        <dbReference type="ARBA" id="ARBA00038336"/>
    </source>
</evidence>
<evidence type="ECO:0000256" key="4">
    <source>
        <dbReference type="ARBA" id="ARBA00022859"/>
    </source>
</evidence>
<dbReference type="PANTHER" id="PTHR10271:SF3">
    <property type="entry name" value="INTERFERON-INDUCED PROTEIN WITH TETRATRICOPEPTIDE REPEATS 3"/>
    <property type="match status" value="1"/>
</dbReference>
<dbReference type="PROSITE" id="PS50005">
    <property type="entry name" value="TPR"/>
    <property type="match status" value="1"/>
</dbReference>
<feature type="compositionally biased region" description="Basic and acidic residues" evidence="8">
    <location>
        <begin position="33"/>
        <end position="48"/>
    </location>
</feature>
<evidence type="ECO:0000313" key="9">
    <source>
        <dbReference type="Ensembl" id="ENSUMAP00000016944"/>
    </source>
</evidence>
<dbReference type="PANTHER" id="PTHR10271">
    <property type="entry name" value="INTERFERON-INDUCED PROTEIN WITH TETRATRICOPEPTIDE REPEATS"/>
    <property type="match status" value="1"/>
</dbReference>
<dbReference type="Ensembl" id="ENSUMAT00000020023.1">
    <property type="protein sequence ID" value="ENSUMAP00000016944.1"/>
    <property type="gene ID" value="ENSUMAG00000012433.1"/>
</dbReference>
<evidence type="ECO:0000256" key="1">
    <source>
        <dbReference type="ARBA" id="ARBA00022588"/>
    </source>
</evidence>
<feature type="region of interest" description="Disordered" evidence="8">
    <location>
        <begin position="548"/>
        <end position="578"/>
    </location>
</feature>
<keyword evidence="2" id="KW-0677">Repeat</keyword>
<feature type="repeat" description="TPR" evidence="7">
    <location>
        <begin position="334"/>
        <end position="367"/>
    </location>
</feature>
<dbReference type="Pfam" id="PF13181">
    <property type="entry name" value="TPR_8"/>
    <property type="match status" value="1"/>
</dbReference>
<keyword evidence="5" id="KW-0051">Antiviral defense</keyword>
<organism evidence="9">
    <name type="scientific">Ursus maritimus</name>
    <name type="common">Polar bear</name>
    <name type="synonym">Thalarctos maritimus</name>
    <dbReference type="NCBI Taxonomy" id="29073"/>
    <lineage>
        <taxon>Eukaryota</taxon>
        <taxon>Metazoa</taxon>
        <taxon>Chordata</taxon>
        <taxon>Craniata</taxon>
        <taxon>Vertebrata</taxon>
        <taxon>Euteleostomi</taxon>
        <taxon>Mammalia</taxon>
        <taxon>Eutheria</taxon>
        <taxon>Laurasiatheria</taxon>
        <taxon>Carnivora</taxon>
        <taxon>Caniformia</taxon>
        <taxon>Ursidae</taxon>
        <taxon>Ursus</taxon>
    </lineage>
</organism>
<feature type="compositionally biased region" description="Basic and acidic residues" evidence="8">
    <location>
        <begin position="464"/>
        <end position="476"/>
    </location>
</feature>
<dbReference type="GO" id="GO:0042802">
    <property type="term" value="F:identical protein binding"/>
    <property type="evidence" value="ECO:0007669"/>
    <property type="project" value="Ensembl"/>
</dbReference>
<dbReference type="GO" id="GO:0008285">
    <property type="term" value="P:negative regulation of cell population proliferation"/>
    <property type="evidence" value="ECO:0007669"/>
    <property type="project" value="Ensembl"/>
</dbReference>
<dbReference type="AlphaFoldDB" id="A0A452U810"/>
<dbReference type="InterPro" id="IPR011990">
    <property type="entry name" value="TPR-like_helical_dom_sf"/>
</dbReference>
<keyword evidence="4" id="KW-0391">Immunity</keyword>
<protein>
    <submittedName>
        <fullName evidence="9">Interferon-induced protein with tetratricopeptide repeats 1-like</fullName>
    </submittedName>
</protein>
<comment type="similarity">
    <text evidence="6">Belongs to the IFIT family.</text>
</comment>
<dbReference type="GO" id="GO:0005739">
    <property type="term" value="C:mitochondrion"/>
    <property type="evidence" value="ECO:0007669"/>
    <property type="project" value="Ensembl"/>
</dbReference>
<name>A0A452U810_URSMA</name>
<sequence>MEEEQFADMRHAEVLSSDRAERRRSCSHQTPMGREDPSDHSGSEERKPPSLSPQMLCRLVFGDALGSGAESKLFCLPYTSSATDISWSFYMTGEVNKDSLEKALSQLKCHFTWNLLKPDGVSGDLEDRVCHQIAFLDTDSRAMAYNLLAYIQHVNGRGEAALEHLRRAEALIQREHAEQAGTRSLVTWGNYAWVYYHLGRLADAQRYVHKVRRVCEKFSNPYSIECPELDCEEGWTRLKCGAKHNERAKVCFEKALEEKPNHPEFSSGLAIATYCLDNKPQKPFSMDALKQALELNPDNQYIKVLLALKLQRMNEEDDGERLVLEALGNTPCQTDVLRNAATFYQKKGDLDKAIELFLRASKSIPNNGYLYHQIACCYRAKVKQIQNAGESEASRNGEKIGELKQCAIDYVIKAIDKGVDPLYAYSDELLETEDYYQIACSKELPGTQRQQPHQHYGDFPGCHGKSEDTATQRDLEGLPTSTKSTEAGKTKYPPQNRAGNQLPQNAPNSWYLQGLVHKLNGELQQAAECFEKELGYLLRNSPTGIGSLFLPPSELEEGSEAAGRGPHNPTPRAPGALS</sequence>
<dbReference type="SMART" id="SM00028">
    <property type="entry name" value="TPR"/>
    <property type="match status" value="5"/>
</dbReference>
<evidence type="ECO:0000256" key="2">
    <source>
        <dbReference type="ARBA" id="ARBA00022737"/>
    </source>
</evidence>
<evidence type="ECO:0000256" key="3">
    <source>
        <dbReference type="ARBA" id="ARBA00022803"/>
    </source>
</evidence>
<dbReference type="GO" id="GO:0043066">
    <property type="term" value="P:negative regulation of apoptotic process"/>
    <property type="evidence" value="ECO:0007669"/>
    <property type="project" value="Ensembl"/>
</dbReference>
<dbReference type="GO" id="GO:0140374">
    <property type="term" value="P:antiviral innate immune response"/>
    <property type="evidence" value="ECO:0007669"/>
    <property type="project" value="Ensembl"/>
</dbReference>
<dbReference type="Gene3D" id="1.25.40.10">
    <property type="entry name" value="Tetratricopeptide repeat domain"/>
    <property type="match status" value="3"/>
</dbReference>
<dbReference type="GeneTree" id="ENSGT00950000182946"/>
<feature type="region of interest" description="Disordered" evidence="8">
    <location>
        <begin position="446"/>
        <end position="505"/>
    </location>
</feature>
<evidence type="ECO:0000256" key="8">
    <source>
        <dbReference type="SAM" id="MobiDB-lite"/>
    </source>
</evidence>
<dbReference type="SUPFAM" id="SSF48452">
    <property type="entry name" value="TPR-like"/>
    <property type="match status" value="2"/>
</dbReference>
<reference evidence="9" key="1">
    <citation type="submission" date="2019-03" db="UniProtKB">
        <authorList>
            <consortium name="Ensembl"/>
        </authorList>
    </citation>
    <scope>IDENTIFICATION</scope>
</reference>
<keyword evidence="1" id="KW-0399">Innate immunity</keyword>
<proteinExistence type="inferred from homology"/>
<evidence type="ECO:0000256" key="7">
    <source>
        <dbReference type="PROSITE-ProRule" id="PRU00339"/>
    </source>
</evidence>